<protein>
    <submittedName>
        <fullName evidence="1">RCG57080</fullName>
    </submittedName>
</protein>
<dbReference type="Proteomes" id="UP000234681">
    <property type="component" value="Chromosome 14"/>
</dbReference>
<reference evidence="2" key="1">
    <citation type="submission" date="2005-09" db="EMBL/GenBank/DDBJ databases">
        <authorList>
            <person name="Mural R.J."/>
            <person name="Li P.W."/>
            <person name="Adams M.D."/>
            <person name="Amanatides P.G."/>
            <person name="Baden-Tillson H."/>
            <person name="Barnstead M."/>
            <person name="Chin S.H."/>
            <person name="Dew I."/>
            <person name="Evans C.A."/>
            <person name="Ferriera S."/>
            <person name="Flanigan M."/>
            <person name="Fosler C."/>
            <person name="Glodek A."/>
            <person name="Gu Z."/>
            <person name="Holt R.A."/>
            <person name="Jennings D."/>
            <person name="Kraft C.L."/>
            <person name="Lu F."/>
            <person name="Nguyen T."/>
            <person name="Nusskern D.R."/>
            <person name="Pfannkoch C.M."/>
            <person name="Sitter C."/>
            <person name="Sutton G.G."/>
            <person name="Venter J.C."/>
            <person name="Wang Z."/>
            <person name="Woodage T."/>
            <person name="Zheng X.H."/>
            <person name="Zhong F."/>
        </authorList>
    </citation>
    <scope>NUCLEOTIDE SEQUENCE [LARGE SCALE GENOMIC DNA]</scope>
    <source>
        <strain>BN</strain>
        <strain evidence="2">Sprague-Dawley</strain>
    </source>
</reference>
<gene>
    <name evidence="1" type="ORF">rCG_57080</name>
</gene>
<dbReference type="EMBL" id="CH473981">
    <property type="protein sequence ID" value="EDL90045.1"/>
    <property type="molecule type" value="Genomic_DNA"/>
</dbReference>
<name>A6JDC3_RAT</name>
<proteinExistence type="predicted"/>
<sequence>MTSDHLDGILHGDEQVCLVCLKLWEDPLSFSGQGLFVCLKSRVAGMGLGHPLLLLGSL</sequence>
<accession>A6JDC3</accession>
<evidence type="ECO:0000313" key="2">
    <source>
        <dbReference type="Proteomes" id="UP000234681"/>
    </source>
</evidence>
<dbReference type="AlphaFoldDB" id="A6JDC3"/>
<organism evidence="1 2">
    <name type="scientific">Rattus norvegicus</name>
    <name type="common">Rat</name>
    <dbReference type="NCBI Taxonomy" id="10116"/>
    <lineage>
        <taxon>Eukaryota</taxon>
        <taxon>Metazoa</taxon>
        <taxon>Chordata</taxon>
        <taxon>Craniata</taxon>
        <taxon>Vertebrata</taxon>
        <taxon>Euteleostomi</taxon>
        <taxon>Mammalia</taxon>
        <taxon>Eutheria</taxon>
        <taxon>Euarchontoglires</taxon>
        <taxon>Glires</taxon>
        <taxon>Rodentia</taxon>
        <taxon>Myomorpha</taxon>
        <taxon>Muroidea</taxon>
        <taxon>Muridae</taxon>
        <taxon>Murinae</taxon>
        <taxon>Rattus</taxon>
    </lineage>
</organism>
<evidence type="ECO:0000313" key="1">
    <source>
        <dbReference type="EMBL" id="EDL90045.1"/>
    </source>
</evidence>